<name>X1VKI4_9ZZZZ</name>
<reference evidence="1" key="1">
    <citation type="journal article" date="2014" name="Front. Microbiol.">
        <title>High frequency of phylogenetically diverse reductive dehalogenase-homologous genes in deep subseafloor sedimentary metagenomes.</title>
        <authorList>
            <person name="Kawai M."/>
            <person name="Futagami T."/>
            <person name="Toyoda A."/>
            <person name="Takaki Y."/>
            <person name="Nishi S."/>
            <person name="Hori S."/>
            <person name="Arai W."/>
            <person name="Tsubouchi T."/>
            <person name="Morono Y."/>
            <person name="Uchiyama I."/>
            <person name="Ito T."/>
            <person name="Fujiyama A."/>
            <person name="Inagaki F."/>
            <person name="Takami H."/>
        </authorList>
    </citation>
    <scope>NUCLEOTIDE SEQUENCE</scope>
    <source>
        <strain evidence="1">Expedition CK06-06</strain>
    </source>
</reference>
<evidence type="ECO:0000313" key="1">
    <source>
        <dbReference type="EMBL" id="GAJ08560.1"/>
    </source>
</evidence>
<accession>X1VKI4</accession>
<sequence length="36" mass="4106">MKMIDLTIPFGIATPPWPSYEPLQLKYFKRLAPNGA</sequence>
<gene>
    <name evidence="1" type="ORF">S12H4_48994</name>
</gene>
<dbReference type="EMBL" id="BARW01030680">
    <property type="protein sequence ID" value="GAJ08560.1"/>
    <property type="molecule type" value="Genomic_DNA"/>
</dbReference>
<organism evidence="1">
    <name type="scientific">marine sediment metagenome</name>
    <dbReference type="NCBI Taxonomy" id="412755"/>
    <lineage>
        <taxon>unclassified sequences</taxon>
        <taxon>metagenomes</taxon>
        <taxon>ecological metagenomes</taxon>
    </lineage>
</organism>
<comment type="caution">
    <text evidence="1">The sequence shown here is derived from an EMBL/GenBank/DDBJ whole genome shotgun (WGS) entry which is preliminary data.</text>
</comment>
<dbReference type="AlphaFoldDB" id="X1VKI4"/>
<feature type="non-terminal residue" evidence="1">
    <location>
        <position position="36"/>
    </location>
</feature>
<proteinExistence type="predicted"/>
<protein>
    <recommendedName>
        <fullName evidence="2">Cyclase family protein</fullName>
    </recommendedName>
</protein>
<evidence type="ECO:0008006" key="2">
    <source>
        <dbReference type="Google" id="ProtNLM"/>
    </source>
</evidence>